<accession>A0A074ZBA5</accession>
<dbReference type="OrthoDB" id="10426985at2759"/>
<proteinExistence type="predicted"/>
<dbReference type="RefSeq" id="XP_013344717.1">
    <property type="nucleotide sequence ID" value="XM_013489263.1"/>
</dbReference>
<feature type="compositionally biased region" description="Low complexity" evidence="1">
    <location>
        <begin position="145"/>
        <end position="159"/>
    </location>
</feature>
<dbReference type="HOGENOM" id="CLU_1578219_0_0_1"/>
<reference evidence="2 3" key="1">
    <citation type="journal article" date="2014" name="BMC Genomics">
        <title>Genome sequencing of four Aureobasidium pullulans varieties: biotechnological potential, stress tolerance, and description of new species.</title>
        <authorList>
            <person name="Gostin Ar C."/>
            <person name="Ohm R.A."/>
            <person name="Kogej T."/>
            <person name="Sonjak S."/>
            <person name="Turk M."/>
            <person name="Zajc J."/>
            <person name="Zalar P."/>
            <person name="Grube M."/>
            <person name="Sun H."/>
            <person name="Han J."/>
            <person name="Sharma A."/>
            <person name="Chiniquy J."/>
            <person name="Ngan C.Y."/>
            <person name="Lipzen A."/>
            <person name="Barry K."/>
            <person name="Grigoriev I.V."/>
            <person name="Gunde-Cimerman N."/>
        </authorList>
    </citation>
    <scope>NUCLEOTIDE SEQUENCE [LARGE SCALE GENOMIC DNA]</scope>
    <source>
        <strain evidence="2 3">EXF-2481</strain>
    </source>
</reference>
<organism evidence="2 3">
    <name type="scientific">Aureobasidium subglaciale (strain EXF-2481)</name>
    <name type="common">Aureobasidium pullulans var. subglaciale</name>
    <dbReference type="NCBI Taxonomy" id="1043005"/>
    <lineage>
        <taxon>Eukaryota</taxon>
        <taxon>Fungi</taxon>
        <taxon>Dikarya</taxon>
        <taxon>Ascomycota</taxon>
        <taxon>Pezizomycotina</taxon>
        <taxon>Dothideomycetes</taxon>
        <taxon>Dothideomycetidae</taxon>
        <taxon>Dothideales</taxon>
        <taxon>Saccotheciaceae</taxon>
        <taxon>Aureobasidium</taxon>
    </lineage>
</organism>
<evidence type="ECO:0000256" key="1">
    <source>
        <dbReference type="SAM" id="MobiDB-lite"/>
    </source>
</evidence>
<dbReference type="InParanoid" id="A0A074ZBA5"/>
<sequence>MPIMQNAQPFFHHVAFYLRECSLRPSISLINTRAFSACPIWKEAQEDPDLQRQHRLEQRAARKRHLYATSRAVREQSQLARHKHHMMRYRADPDYRVTKRANESVPEVHTLVTPPNTALPLAKYQIREPHDLDLAFSKYERTQRARQSSAAVRMRSASRQLKRHRASRA</sequence>
<keyword evidence="3" id="KW-1185">Reference proteome</keyword>
<gene>
    <name evidence="2" type="ORF">AUEXF2481DRAFT_657041</name>
</gene>
<feature type="region of interest" description="Disordered" evidence="1">
    <location>
        <begin position="143"/>
        <end position="169"/>
    </location>
</feature>
<evidence type="ECO:0000313" key="2">
    <source>
        <dbReference type="EMBL" id="KEQ96016.1"/>
    </source>
</evidence>
<protein>
    <submittedName>
        <fullName evidence="2">Uncharacterized protein</fullName>
    </submittedName>
</protein>
<evidence type="ECO:0000313" key="3">
    <source>
        <dbReference type="Proteomes" id="UP000030641"/>
    </source>
</evidence>
<feature type="compositionally biased region" description="Basic residues" evidence="1">
    <location>
        <begin position="160"/>
        <end position="169"/>
    </location>
</feature>
<name>A0A074ZBA5_AURSE</name>
<dbReference type="AlphaFoldDB" id="A0A074ZBA5"/>
<dbReference type="EMBL" id="KL584757">
    <property type="protein sequence ID" value="KEQ96016.1"/>
    <property type="molecule type" value="Genomic_DNA"/>
</dbReference>
<dbReference type="Proteomes" id="UP000030641">
    <property type="component" value="Unassembled WGS sequence"/>
</dbReference>
<dbReference type="GeneID" id="25370132"/>